<keyword evidence="2" id="KW-0690">Ribosome biogenesis</keyword>
<dbReference type="OrthoDB" id="76105at2759"/>
<dbReference type="GO" id="GO:0042274">
    <property type="term" value="P:ribosomal small subunit biogenesis"/>
    <property type="evidence" value="ECO:0007669"/>
    <property type="project" value="UniProtKB-ARBA"/>
</dbReference>
<proteinExistence type="inferred from homology"/>
<evidence type="ECO:0000256" key="3">
    <source>
        <dbReference type="ARBA" id="ARBA00022552"/>
    </source>
</evidence>
<comment type="similarity">
    <text evidence="5">Belongs to the UTP23/FCF1 family. FCF1 subfamily.</text>
</comment>
<evidence type="ECO:0000256" key="4">
    <source>
        <dbReference type="ARBA" id="ARBA00023242"/>
    </source>
</evidence>
<dbReference type="GO" id="GO:0032040">
    <property type="term" value="C:small-subunit processome"/>
    <property type="evidence" value="ECO:0007669"/>
    <property type="project" value="InterPro"/>
</dbReference>
<evidence type="ECO:0000313" key="7">
    <source>
        <dbReference type="EMBL" id="KNC56355.1"/>
    </source>
</evidence>
<dbReference type="Pfam" id="PF04900">
    <property type="entry name" value="Fcf1"/>
    <property type="match status" value="1"/>
</dbReference>
<dbReference type="EMBL" id="GL349441">
    <property type="protein sequence ID" value="KNC56355.1"/>
    <property type="molecule type" value="Genomic_DNA"/>
</dbReference>
<accession>A0A0L0DVV9</accession>
<dbReference type="CDD" id="cd09864">
    <property type="entry name" value="PIN_Fcf1-like"/>
    <property type="match status" value="1"/>
</dbReference>
<organism evidence="7 8">
    <name type="scientific">Thecamonas trahens ATCC 50062</name>
    <dbReference type="NCBI Taxonomy" id="461836"/>
    <lineage>
        <taxon>Eukaryota</taxon>
        <taxon>Apusozoa</taxon>
        <taxon>Apusomonadida</taxon>
        <taxon>Apusomonadidae</taxon>
        <taxon>Thecamonas</taxon>
    </lineage>
</organism>
<dbReference type="InterPro" id="IPR002716">
    <property type="entry name" value="PIN_dom"/>
</dbReference>
<name>A0A0L0DVV9_THETB</name>
<evidence type="ECO:0000256" key="2">
    <source>
        <dbReference type="ARBA" id="ARBA00022517"/>
    </source>
</evidence>
<reference evidence="7 8" key="1">
    <citation type="submission" date="2010-05" db="EMBL/GenBank/DDBJ databases">
        <title>The Genome Sequence of Thecamonas trahens ATCC 50062.</title>
        <authorList>
            <consortium name="The Broad Institute Genome Sequencing Platform"/>
            <person name="Russ C."/>
            <person name="Cuomo C."/>
            <person name="Shea T."/>
            <person name="Young S.K."/>
            <person name="Zeng Q."/>
            <person name="Koehrsen M."/>
            <person name="Haas B."/>
            <person name="Borodovsky M."/>
            <person name="Guigo R."/>
            <person name="Alvarado L."/>
            <person name="Berlin A."/>
            <person name="Bochicchio J."/>
            <person name="Borenstein D."/>
            <person name="Chapman S."/>
            <person name="Chen Z."/>
            <person name="Freedman E."/>
            <person name="Gellesch M."/>
            <person name="Goldberg J."/>
            <person name="Griggs A."/>
            <person name="Gujja S."/>
            <person name="Heilman E."/>
            <person name="Heiman D."/>
            <person name="Hepburn T."/>
            <person name="Howarth C."/>
            <person name="Jen D."/>
            <person name="Larson L."/>
            <person name="Mehta T."/>
            <person name="Park D."/>
            <person name="Pearson M."/>
            <person name="Roberts A."/>
            <person name="Saif S."/>
            <person name="Shenoy N."/>
            <person name="Sisk P."/>
            <person name="Stolte C."/>
            <person name="Sykes S."/>
            <person name="Thomson T."/>
            <person name="Walk T."/>
            <person name="White J."/>
            <person name="Yandava C."/>
            <person name="Burger G."/>
            <person name="Gray M.W."/>
            <person name="Holland P.W.H."/>
            <person name="King N."/>
            <person name="Lang F.B.F."/>
            <person name="Roger A.J."/>
            <person name="Ruiz-Trillo I."/>
            <person name="Lander E."/>
            <person name="Nusbaum C."/>
        </authorList>
    </citation>
    <scope>NUCLEOTIDE SEQUENCE [LARGE SCALE GENOMIC DNA]</scope>
    <source>
        <strain evidence="7 8">ATCC 50062</strain>
    </source>
</reference>
<dbReference type="PANTHER" id="PTHR12416">
    <property type="entry name" value="RRNA-PROCESSING PROTEIN UTP23 HOMOLOG"/>
    <property type="match status" value="1"/>
</dbReference>
<dbReference type="Gene3D" id="3.40.50.1010">
    <property type="entry name" value="5'-nuclease"/>
    <property type="match status" value="1"/>
</dbReference>
<evidence type="ECO:0000313" key="8">
    <source>
        <dbReference type="Proteomes" id="UP000054408"/>
    </source>
</evidence>
<dbReference type="GeneID" id="25562011"/>
<dbReference type="InterPro" id="IPR029060">
    <property type="entry name" value="PIN-like_dom_sf"/>
</dbReference>
<sequence>MPKAKRRGKLATIKRRIGPRDARLKKNQEKLEKKIKASKGDDGAPLVKNAPKMSSALFFSFNQQLKPPYSILLDTNMLAHSVHTKLDIIQGMMDCLHAKVVPMITDCVMAELEKLGPKYRVALRLAKDPRFKRLVCDHKGTYADDCLVRRVMAHKCYLVATQDRDLKRRIRKIPGVPIIYISRRKYCVERMPDAFGDFGF</sequence>
<keyword evidence="4" id="KW-0539">Nucleus</keyword>
<gene>
    <name evidence="7" type="ORF">AMSG_02326</name>
</gene>
<comment type="subcellular location">
    <subcellularLocation>
        <location evidence="1">Nucleus</location>
        <location evidence="1">Nucleolus</location>
    </subcellularLocation>
</comment>
<dbReference type="InterPro" id="IPR037503">
    <property type="entry name" value="Fcf1_PIN"/>
</dbReference>
<keyword evidence="3" id="KW-0698">rRNA processing</keyword>
<dbReference type="RefSeq" id="XP_013760872.1">
    <property type="nucleotide sequence ID" value="XM_013905418.1"/>
</dbReference>
<dbReference type="SMART" id="SM00670">
    <property type="entry name" value="PINc"/>
    <property type="match status" value="1"/>
</dbReference>
<evidence type="ECO:0000256" key="5">
    <source>
        <dbReference type="ARBA" id="ARBA00024026"/>
    </source>
</evidence>
<dbReference type="OMA" id="GMMDCLL"/>
<dbReference type="eggNOG" id="KOG3165">
    <property type="taxonomic scope" value="Eukaryota"/>
</dbReference>
<feature type="domain" description="PIN" evidence="6">
    <location>
        <begin position="69"/>
        <end position="168"/>
    </location>
</feature>
<dbReference type="STRING" id="461836.A0A0L0DVV9"/>
<dbReference type="InterPro" id="IPR006984">
    <property type="entry name" value="Fcf1/UTP23"/>
</dbReference>
<evidence type="ECO:0000256" key="1">
    <source>
        <dbReference type="ARBA" id="ARBA00004604"/>
    </source>
</evidence>
<dbReference type="GO" id="GO:0006364">
    <property type="term" value="P:rRNA processing"/>
    <property type="evidence" value="ECO:0007669"/>
    <property type="project" value="UniProtKB-KW"/>
</dbReference>
<protein>
    <submittedName>
        <fullName evidence="7">rRNA-processing protein FCF1</fullName>
    </submittedName>
</protein>
<keyword evidence="8" id="KW-1185">Reference proteome</keyword>
<evidence type="ECO:0000259" key="6">
    <source>
        <dbReference type="SMART" id="SM00670"/>
    </source>
</evidence>
<dbReference type="Proteomes" id="UP000054408">
    <property type="component" value="Unassembled WGS sequence"/>
</dbReference>
<dbReference type="AlphaFoldDB" id="A0A0L0DVV9"/>
<dbReference type="FunFam" id="3.40.50.1010:FF:000004">
    <property type="entry name" value="rRNA-processing protein FCF1 homolog"/>
    <property type="match status" value="1"/>
</dbReference>
<dbReference type="SUPFAM" id="SSF88723">
    <property type="entry name" value="PIN domain-like"/>
    <property type="match status" value="1"/>
</dbReference>